<proteinExistence type="predicted"/>
<sequence>MSNVRTFAPRRPTAASAPLPVPSPAEVRRQIEEAAQSALDIADRLIALLNKIEGDTDQEDGGDAEPSLGAPEGHVSQIVWLRGSSSDTELDVTR</sequence>
<feature type="region of interest" description="Disordered" evidence="1">
    <location>
        <begin position="53"/>
        <end position="94"/>
    </location>
</feature>
<organism evidence="2 3">
    <name type="scientific">Methylobacterium goesingense</name>
    <dbReference type="NCBI Taxonomy" id="243690"/>
    <lineage>
        <taxon>Bacteria</taxon>
        <taxon>Pseudomonadati</taxon>
        <taxon>Pseudomonadota</taxon>
        <taxon>Alphaproteobacteria</taxon>
        <taxon>Hyphomicrobiales</taxon>
        <taxon>Methylobacteriaceae</taxon>
        <taxon>Methylobacterium</taxon>
    </lineage>
</organism>
<evidence type="ECO:0000313" key="3">
    <source>
        <dbReference type="Proteomes" id="UP001549145"/>
    </source>
</evidence>
<comment type="caution">
    <text evidence="2">The sequence shown here is derived from an EMBL/GenBank/DDBJ whole genome shotgun (WGS) entry which is preliminary data.</text>
</comment>
<dbReference type="RefSeq" id="WP_238279323.1">
    <property type="nucleotide sequence ID" value="NZ_BPQL01000055.1"/>
</dbReference>
<gene>
    <name evidence="2" type="ORF">ABID43_004954</name>
</gene>
<feature type="region of interest" description="Disordered" evidence="1">
    <location>
        <begin position="1"/>
        <end position="23"/>
    </location>
</feature>
<evidence type="ECO:0000256" key="1">
    <source>
        <dbReference type="SAM" id="MobiDB-lite"/>
    </source>
</evidence>
<keyword evidence="3" id="KW-1185">Reference proteome</keyword>
<protein>
    <submittedName>
        <fullName evidence="2">Uncharacterized protein</fullName>
    </submittedName>
</protein>
<dbReference type="EMBL" id="JBEPMM010000027">
    <property type="protein sequence ID" value="MET3695386.1"/>
    <property type="molecule type" value="Genomic_DNA"/>
</dbReference>
<accession>A0ABV2LF69</accession>
<evidence type="ECO:0000313" key="2">
    <source>
        <dbReference type="EMBL" id="MET3695386.1"/>
    </source>
</evidence>
<name>A0ABV2LF69_9HYPH</name>
<reference evidence="2 3" key="1">
    <citation type="submission" date="2024-06" db="EMBL/GenBank/DDBJ databases">
        <title>Genomic Encyclopedia of Type Strains, Phase IV (KMG-IV): sequencing the most valuable type-strain genomes for metagenomic binning, comparative biology and taxonomic classification.</title>
        <authorList>
            <person name="Goeker M."/>
        </authorList>
    </citation>
    <scope>NUCLEOTIDE SEQUENCE [LARGE SCALE GENOMIC DNA]</scope>
    <source>
        <strain evidence="2 3">DSM 21331</strain>
    </source>
</reference>
<dbReference type="Proteomes" id="UP001549145">
    <property type="component" value="Unassembled WGS sequence"/>
</dbReference>